<feature type="transmembrane region" description="Helical" evidence="8">
    <location>
        <begin position="22"/>
        <end position="51"/>
    </location>
</feature>
<name>A0A0J5WRN8_BURCE</name>
<dbReference type="SUPFAM" id="SSF161098">
    <property type="entry name" value="MetI-like"/>
    <property type="match status" value="1"/>
</dbReference>
<comment type="similarity">
    <text evidence="2">Belongs to the binding-protein-dependent transport system permease family. CysTW subfamily.</text>
</comment>
<dbReference type="AlphaFoldDB" id="A0A0J5WRN8"/>
<dbReference type="InterPro" id="IPR035906">
    <property type="entry name" value="MetI-like_sf"/>
</dbReference>
<dbReference type="PANTHER" id="PTHR42929:SF5">
    <property type="entry name" value="ABC TRANSPORTER PERMEASE PROTEIN"/>
    <property type="match status" value="1"/>
</dbReference>
<evidence type="ECO:0000256" key="8">
    <source>
        <dbReference type="RuleBase" id="RU363032"/>
    </source>
</evidence>
<keyword evidence="6 8" id="KW-1133">Transmembrane helix</keyword>
<sequence>MNTLTTPVAGAAPLGRAKADRYWLLVVPLLAVLIVLYVYPLVRVLWLGFAVPEPGLHNYARLLDNRGVHRVLWTTLRVCAVTTVCSVALGYAIAYAMAHVGPRQRIALMFGLLVPFWASVLVRAFSWLFLLGEQGLVNTLLMRIGLIDAPLPLMRNEIGVVIGMIHFMIPYAVLPLYANMKGIDPQLVRASQGLGAGALVTFRKVYFPQTRPGIVGAAILVFIFSLGFYVTPVILGGGRTVMIAEYISTQILQLMNWGSGAALASLLLASILAALALLARFVDLRELFGAR</sequence>
<evidence type="ECO:0000256" key="5">
    <source>
        <dbReference type="ARBA" id="ARBA00022692"/>
    </source>
</evidence>
<organism evidence="10 11">
    <name type="scientific">Burkholderia cepacia</name>
    <name type="common">Pseudomonas cepacia</name>
    <dbReference type="NCBI Taxonomy" id="292"/>
    <lineage>
        <taxon>Bacteria</taxon>
        <taxon>Pseudomonadati</taxon>
        <taxon>Pseudomonadota</taxon>
        <taxon>Betaproteobacteria</taxon>
        <taxon>Burkholderiales</taxon>
        <taxon>Burkholderiaceae</taxon>
        <taxon>Burkholderia</taxon>
        <taxon>Burkholderia cepacia complex</taxon>
    </lineage>
</organism>
<comment type="subcellular location">
    <subcellularLocation>
        <location evidence="1 8">Cell membrane</location>
        <topology evidence="1 8">Multi-pass membrane protein</topology>
    </subcellularLocation>
</comment>
<reference evidence="10 11" key="1">
    <citation type="submission" date="2015-05" db="EMBL/GenBank/DDBJ databases">
        <title>Draft genome of Burkholderia cepacia LK29.</title>
        <authorList>
            <person name="Chan X.Y."/>
        </authorList>
    </citation>
    <scope>NUCLEOTIDE SEQUENCE [LARGE SCALE GENOMIC DNA]</scope>
    <source>
        <strain evidence="10 11">LK29</strain>
    </source>
</reference>
<dbReference type="PROSITE" id="PS50928">
    <property type="entry name" value="ABC_TM1"/>
    <property type="match status" value="1"/>
</dbReference>
<keyword evidence="3 8" id="KW-0813">Transport</keyword>
<dbReference type="InterPro" id="IPR000515">
    <property type="entry name" value="MetI-like"/>
</dbReference>
<evidence type="ECO:0000259" key="9">
    <source>
        <dbReference type="PROSITE" id="PS50928"/>
    </source>
</evidence>
<dbReference type="PATRIC" id="fig|292.27.peg.2837"/>
<evidence type="ECO:0000256" key="6">
    <source>
        <dbReference type="ARBA" id="ARBA00022989"/>
    </source>
</evidence>
<evidence type="ECO:0000256" key="7">
    <source>
        <dbReference type="ARBA" id="ARBA00023136"/>
    </source>
</evidence>
<protein>
    <submittedName>
        <fullName evidence="10">Polyamine ABC transporter permease</fullName>
    </submittedName>
</protein>
<proteinExistence type="inferred from homology"/>
<dbReference type="Pfam" id="PF00528">
    <property type="entry name" value="BPD_transp_1"/>
    <property type="match status" value="1"/>
</dbReference>
<feature type="transmembrane region" description="Helical" evidence="8">
    <location>
        <begin position="106"/>
        <end position="130"/>
    </location>
</feature>
<evidence type="ECO:0000256" key="1">
    <source>
        <dbReference type="ARBA" id="ARBA00004651"/>
    </source>
</evidence>
<gene>
    <name evidence="10" type="ORF">VL15_14615</name>
</gene>
<feature type="transmembrane region" description="Helical" evidence="8">
    <location>
        <begin position="213"/>
        <end position="237"/>
    </location>
</feature>
<keyword evidence="4" id="KW-1003">Cell membrane</keyword>
<dbReference type="GO" id="GO:0055085">
    <property type="term" value="P:transmembrane transport"/>
    <property type="evidence" value="ECO:0007669"/>
    <property type="project" value="InterPro"/>
</dbReference>
<comment type="caution">
    <text evidence="10">The sequence shown here is derived from an EMBL/GenBank/DDBJ whole genome shotgun (WGS) entry which is preliminary data.</text>
</comment>
<dbReference type="Proteomes" id="UP000036338">
    <property type="component" value="Unassembled WGS sequence"/>
</dbReference>
<dbReference type="PANTHER" id="PTHR42929">
    <property type="entry name" value="INNER MEMBRANE ABC TRANSPORTER PERMEASE PROTEIN YDCU-RELATED-RELATED"/>
    <property type="match status" value="1"/>
</dbReference>
<dbReference type="EMBL" id="LDWR01000023">
    <property type="protein sequence ID" value="KML57304.1"/>
    <property type="molecule type" value="Genomic_DNA"/>
</dbReference>
<keyword evidence="5 8" id="KW-0812">Transmembrane</keyword>
<accession>A0A0J5WRN8</accession>
<dbReference type="CDD" id="cd06261">
    <property type="entry name" value="TM_PBP2"/>
    <property type="match status" value="1"/>
</dbReference>
<dbReference type="GO" id="GO:0005886">
    <property type="term" value="C:plasma membrane"/>
    <property type="evidence" value="ECO:0007669"/>
    <property type="project" value="UniProtKB-SubCell"/>
</dbReference>
<dbReference type="RefSeq" id="WP_048246346.1">
    <property type="nucleotide sequence ID" value="NZ_LDWR01000023.1"/>
</dbReference>
<keyword evidence="7 8" id="KW-0472">Membrane</keyword>
<evidence type="ECO:0000313" key="11">
    <source>
        <dbReference type="Proteomes" id="UP000036338"/>
    </source>
</evidence>
<feature type="domain" description="ABC transmembrane type-1" evidence="9">
    <location>
        <begin position="72"/>
        <end position="278"/>
    </location>
</feature>
<evidence type="ECO:0000313" key="10">
    <source>
        <dbReference type="EMBL" id="KML57304.1"/>
    </source>
</evidence>
<evidence type="ECO:0000256" key="3">
    <source>
        <dbReference type="ARBA" id="ARBA00022448"/>
    </source>
</evidence>
<feature type="transmembrane region" description="Helical" evidence="8">
    <location>
        <begin position="158"/>
        <end position="178"/>
    </location>
</feature>
<evidence type="ECO:0000256" key="4">
    <source>
        <dbReference type="ARBA" id="ARBA00022475"/>
    </source>
</evidence>
<evidence type="ECO:0000256" key="2">
    <source>
        <dbReference type="ARBA" id="ARBA00007069"/>
    </source>
</evidence>
<feature type="transmembrane region" description="Helical" evidence="8">
    <location>
        <begin position="71"/>
        <end position="94"/>
    </location>
</feature>
<feature type="transmembrane region" description="Helical" evidence="8">
    <location>
        <begin position="257"/>
        <end position="282"/>
    </location>
</feature>
<dbReference type="Gene3D" id="1.10.3720.10">
    <property type="entry name" value="MetI-like"/>
    <property type="match status" value="1"/>
</dbReference>